<evidence type="ECO:0000256" key="8">
    <source>
        <dbReference type="ARBA" id="ARBA00022989"/>
    </source>
</evidence>
<evidence type="ECO:0000256" key="6">
    <source>
        <dbReference type="ARBA" id="ARBA00022692"/>
    </source>
</evidence>
<reference evidence="11 12" key="1">
    <citation type="submission" date="2019-10" db="EMBL/GenBank/DDBJ databases">
        <title>Glaciimonas soli sp. nov., a psychrophilic bacterium isolated from the forest soil of a high elevation mountain in Taiwan.</title>
        <authorList>
            <person name="Wang L.-T."/>
            <person name="Shieh W.Y."/>
        </authorList>
    </citation>
    <scope>NUCLEOTIDE SEQUENCE [LARGE SCALE GENOMIC DNA]</scope>
    <source>
        <strain evidence="11 12">GS1</strain>
    </source>
</reference>
<keyword evidence="12" id="KW-1185">Reference proteome</keyword>
<dbReference type="EMBL" id="WINI01000003">
    <property type="protein sequence ID" value="MQR00487.1"/>
    <property type="molecule type" value="Genomic_DNA"/>
</dbReference>
<organism evidence="11 12">
    <name type="scientific">Glaciimonas soli</name>
    <dbReference type="NCBI Taxonomy" id="2590999"/>
    <lineage>
        <taxon>Bacteria</taxon>
        <taxon>Pseudomonadati</taxon>
        <taxon>Pseudomonadota</taxon>
        <taxon>Betaproteobacteria</taxon>
        <taxon>Burkholderiales</taxon>
        <taxon>Oxalobacteraceae</taxon>
        <taxon>Glaciimonas</taxon>
    </lineage>
</organism>
<evidence type="ECO:0000256" key="4">
    <source>
        <dbReference type="ARBA" id="ARBA00022475"/>
    </source>
</evidence>
<accession>A0A843YR69</accession>
<protein>
    <recommendedName>
        <fullName evidence="13">Type II secretion system protein M</fullName>
    </recommendedName>
</protein>
<keyword evidence="5" id="KW-0997">Cell inner membrane</keyword>
<dbReference type="GO" id="GO:0005886">
    <property type="term" value="C:plasma membrane"/>
    <property type="evidence" value="ECO:0007669"/>
    <property type="project" value="UniProtKB-SubCell"/>
</dbReference>
<feature type="transmembrane region" description="Helical" evidence="10">
    <location>
        <begin position="56"/>
        <end position="78"/>
    </location>
</feature>
<keyword evidence="4" id="KW-1003">Cell membrane</keyword>
<comment type="subcellular location">
    <subcellularLocation>
        <location evidence="1">Cell inner membrane</location>
        <topology evidence="1">Single-pass membrane protein</topology>
    </subcellularLocation>
</comment>
<evidence type="ECO:0008006" key="13">
    <source>
        <dbReference type="Google" id="ProtNLM"/>
    </source>
</evidence>
<comment type="similarity">
    <text evidence="2">Belongs to the GSP M family.</text>
</comment>
<dbReference type="GO" id="GO:0015627">
    <property type="term" value="C:type II protein secretion system complex"/>
    <property type="evidence" value="ECO:0007669"/>
    <property type="project" value="InterPro"/>
</dbReference>
<keyword evidence="6 10" id="KW-0812">Transmembrane</keyword>
<keyword evidence="8 10" id="KW-1133">Transmembrane helix</keyword>
<gene>
    <name evidence="11" type="ORF">GEV47_07310</name>
</gene>
<evidence type="ECO:0000256" key="9">
    <source>
        <dbReference type="ARBA" id="ARBA00023136"/>
    </source>
</evidence>
<evidence type="ECO:0000256" key="1">
    <source>
        <dbReference type="ARBA" id="ARBA00004377"/>
    </source>
</evidence>
<evidence type="ECO:0000313" key="12">
    <source>
        <dbReference type="Proteomes" id="UP000451565"/>
    </source>
</evidence>
<dbReference type="GO" id="GO:0015628">
    <property type="term" value="P:protein secretion by the type II secretion system"/>
    <property type="evidence" value="ECO:0007669"/>
    <property type="project" value="InterPro"/>
</dbReference>
<comment type="caution">
    <text evidence="11">The sequence shown here is derived from an EMBL/GenBank/DDBJ whole genome shotgun (WGS) entry which is preliminary data.</text>
</comment>
<dbReference type="OrthoDB" id="8563628at2"/>
<sequence>MNAPESITKKMSKQTKPLISSSLLEPVLKPVTQVVSQLRNTVATFWGQRNKREQNMLSVAIVVVLAALIYLILLAPAIEGRQRLQKSLPGLRQQAAELQQIIAQTGNLNQASDQAATPISQSGVEAALKRLGMSSKSILVTGNNAKVQFTAISFSGLINFLQQVQATEHWQVIEAKVNAVEPAKPGIVDASVTLNQKNSE</sequence>
<dbReference type="InterPro" id="IPR023229">
    <property type="entry name" value="T2SS_M_periplasmic_sf"/>
</dbReference>
<keyword evidence="7" id="KW-0653">Protein transport</keyword>
<evidence type="ECO:0000256" key="10">
    <source>
        <dbReference type="SAM" id="Phobius"/>
    </source>
</evidence>
<dbReference type="SUPFAM" id="SSF103054">
    <property type="entry name" value="General secretion pathway protein M, EpsM"/>
    <property type="match status" value="1"/>
</dbReference>
<evidence type="ECO:0000256" key="3">
    <source>
        <dbReference type="ARBA" id="ARBA00022448"/>
    </source>
</evidence>
<keyword evidence="9 10" id="KW-0472">Membrane</keyword>
<dbReference type="Proteomes" id="UP000451565">
    <property type="component" value="Unassembled WGS sequence"/>
</dbReference>
<dbReference type="AlphaFoldDB" id="A0A843YR69"/>
<evidence type="ECO:0000256" key="5">
    <source>
        <dbReference type="ARBA" id="ARBA00022519"/>
    </source>
</evidence>
<dbReference type="Pfam" id="PF04612">
    <property type="entry name" value="T2SSM"/>
    <property type="match status" value="1"/>
</dbReference>
<evidence type="ECO:0000256" key="2">
    <source>
        <dbReference type="ARBA" id="ARBA00010637"/>
    </source>
</evidence>
<dbReference type="InterPro" id="IPR007690">
    <property type="entry name" value="T2SS_GspM"/>
</dbReference>
<dbReference type="Gene3D" id="3.30.1360.100">
    <property type="entry name" value="General secretion pathway protein M, EpsM"/>
    <property type="match status" value="1"/>
</dbReference>
<evidence type="ECO:0000256" key="7">
    <source>
        <dbReference type="ARBA" id="ARBA00022927"/>
    </source>
</evidence>
<name>A0A843YR69_9BURK</name>
<evidence type="ECO:0000313" key="11">
    <source>
        <dbReference type="EMBL" id="MQR00487.1"/>
    </source>
</evidence>
<keyword evidence="3" id="KW-0813">Transport</keyword>
<proteinExistence type="inferred from homology"/>